<name>A0A8J2LC71_9HEXA</name>
<organism evidence="1 2">
    <name type="scientific">Allacma fusca</name>
    <dbReference type="NCBI Taxonomy" id="39272"/>
    <lineage>
        <taxon>Eukaryota</taxon>
        <taxon>Metazoa</taxon>
        <taxon>Ecdysozoa</taxon>
        <taxon>Arthropoda</taxon>
        <taxon>Hexapoda</taxon>
        <taxon>Collembola</taxon>
        <taxon>Symphypleona</taxon>
        <taxon>Sminthuridae</taxon>
        <taxon>Allacma</taxon>
    </lineage>
</organism>
<feature type="non-terminal residue" evidence="1">
    <location>
        <position position="1"/>
    </location>
</feature>
<dbReference type="Proteomes" id="UP000708208">
    <property type="component" value="Unassembled WGS sequence"/>
</dbReference>
<accession>A0A8J2LC71</accession>
<comment type="caution">
    <text evidence="1">The sequence shown here is derived from an EMBL/GenBank/DDBJ whole genome shotgun (WGS) entry which is preliminary data.</text>
</comment>
<evidence type="ECO:0000313" key="2">
    <source>
        <dbReference type="Proteomes" id="UP000708208"/>
    </source>
</evidence>
<gene>
    <name evidence="1" type="ORF">AFUS01_LOCUS39381</name>
</gene>
<proteinExistence type="predicted"/>
<evidence type="ECO:0000313" key="1">
    <source>
        <dbReference type="EMBL" id="CAG7829522.1"/>
    </source>
</evidence>
<dbReference type="EMBL" id="CAJVCH010551838">
    <property type="protein sequence ID" value="CAG7829522.1"/>
    <property type="molecule type" value="Genomic_DNA"/>
</dbReference>
<sequence>KNIYCDLYVCIKSGVDW</sequence>
<protein>
    <submittedName>
        <fullName evidence="1">Uncharacterized protein</fullName>
    </submittedName>
</protein>
<reference evidence="1" key="1">
    <citation type="submission" date="2021-06" db="EMBL/GenBank/DDBJ databases">
        <authorList>
            <person name="Hodson N. C."/>
            <person name="Mongue J. A."/>
            <person name="Jaron S. K."/>
        </authorList>
    </citation>
    <scope>NUCLEOTIDE SEQUENCE</scope>
</reference>
<keyword evidence="2" id="KW-1185">Reference proteome</keyword>
<dbReference type="AlphaFoldDB" id="A0A8J2LC71"/>